<evidence type="ECO:0000259" key="10">
    <source>
        <dbReference type="PROSITE" id="PS50110"/>
    </source>
</evidence>
<evidence type="ECO:0000256" key="5">
    <source>
        <dbReference type="ARBA" id="ARBA00023015"/>
    </source>
</evidence>
<evidence type="ECO:0000256" key="7">
    <source>
        <dbReference type="ARBA" id="ARBA00023163"/>
    </source>
</evidence>
<evidence type="ECO:0000256" key="3">
    <source>
        <dbReference type="ARBA" id="ARBA00022553"/>
    </source>
</evidence>
<dbReference type="GO" id="GO:0032993">
    <property type="term" value="C:protein-DNA complex"/>
    <property type="evidence" value="ECO:0007669"/>
    <property type="project" value="TreeGrafter"/>
</dbReference>
<feature type="region of interest" description="Disordered" evidence="9">
    <location>
        <begin position="139"/>
        <end position="237"/>
    </location>
</feature>
<sequence length="237" mass="26021">MTRVLVVDDEPQILRALRINLQARRYDVVAAADGTQAIAAVEAEHPDVVVLDLGLPDIDGVHVIRAPRAWTPVPVIVLSGRRSSTDKIDALDAGADDYVTKPFDIGELLARLRAVTRRHGPAGEPGQVRIGRYTVDLATRDARHDDGHRPPRRPPAADRRRRRPGAHPGAPRVADRPAVPRRRPPRRLACPATPHRRRCRSARARPPRSPGACCTSPKRNLADGRPSASAQRILTRS</sequence>
<feature type="compositionally biased region" description="Basic and acidic residues" evidence="9">
    <location>
        <begin position="139"/>
        <end position="149"/>
    </location>
</feature>
<evidence type="ECO:0000256" key="2">
    <source>
        <dbReference type="ARBA" id="ARBA00022490"/>
    </source>
</evidence>
<keyword evidence="7" id="KW-0804">Transcription</keyword>
<comment type="subcellular location">
    <subcellularLocation>
        <location evidence="1">Cytoplasm</location>
    </subcellularLocation>
</comment>
<dbReference type="PANTHER" id="PTHR48111">
    <property type="entry name" value="REGULATOR OF RPOS"/>
    <property type="match status" value="1"/>
</dbReference>
<feature type="domain" description="Response regulatory" evidence="10">
    <location>
        <begin position="3"/>
        <end position="116"/>
    </location>
</feature>
<keyword evidence="3 8" id="KW-0597">Phosphoprotein</keyword>
<dbReference type="Pfam" id="PF00072">
    <property type="entry name" value="Response_reg"/>
    <property type="match status" value="1"/>
</dbReference>
<accession>A0A9Q9IF24</accession>
<protein>
    <submittedName>
        <fullName evidence="11">Response regulator transcription factor</fullName>
    </submittedName>
</protein>
<dbReference type="InterPro" id="IPR001789">
    <property type="entry name" value="Sig_transdc_resp-reg_receiver"/>
</dbReference>
<evidence type="ECO:0000256" key="8">
    <source>
        <dbReference type="PROSITE-ProRule" id="PRU00169"/>
    </source>
</evidence>
<dbReference type="PROSITE" id="PS50110">
    <property type="entry name" value="RESPONSE_REGULATORY"/>
    <property type="match status" value="1"/>
</dbReference>
<feature type="modified residue" description="4-aspartylphosphate" evidence="8">
    <location>
        <position position="52"/>
    </location>
</feature>
<dbReference type="FunFam" id="3.40.50.2300:FF:000021">
    <property type="entry name" value="Two-component system response regulator KdpE"/>
    <property type="match status" value="1"/>
</dbReference>
<dbReference type="PANTHER" id="PTHR48111:SF50">
    <property type="entry name" value="KDP OPERON TRANSCRIPTIONAL REGULATORY PROTEIN KDPE"/>
    <property type="match status" value="1"/>
</dbReference>
<reference evidence="11" key="1">
    <citation type="submission" date="2021-04" db="EMBL/GenBank/DDBJ databases">
        <title>Dactylosporangium aurantiacum NRRL B-8018 full assembly.</title>
        <authorList>
            <person name="Hartkoorn R.C."/>
            <person name="Beaudoing E."/>
            <person name="Hot D."/>
        </authorList>
    </citation>
    <scope>NUCLEOTIDE SEQUENCE</scope>
    <source>
        <strain evidence="11">NRRL B-8018</strain>
    </source>
</reference>
<evidence type="ECO:0000256" key="1">
    <source>
        <dbReference type="ARBA" id="ARBA00004496"/>
    </source>
</evidence>
<keyword evidence="12" id="KW-1185">Reference proteome</keyword>
<dbReference type="Gene3D" id="3.40.50.2300">
    <property type="match status" value="1"/>
</dbReference>
<dbReference type="GO" id="GO:0042802">
    <property type="term" value="F:identical protein binding"/>
    <property type="evidence" value="ECO:0007669"/>
    <property type="project" value="UniProtKB-ARBA"/>
</dbReference>
<dbReference type="OrthoDB" id="3231823at2"/>
<proteinExistence type="predicted"/>
<evidence type="ECO:0000256" key="9">
    <source>
        <dbReference type="SAM" id="MobiDB-lite"/>
    </source>
</evidence>
<keyword evidence="2" id="KW-0963">Cytoplasm</keyword>
<dbReference type="KEGG" id="daur:Daura_31985"/>
<evidence type="ECO:0000313" key="12">
    <source>
        <dbReference type="Proteomes" id="UP001058003"/>
    </source>
</evidence>
<organism evidence="11 12">
    <name type="scientific">Dactylosporangium aurantiacum</name>
    <dbReference type="NCBI Taxonomy" id="35754"/>
    <lineage>
        <taxon>Bacteria</taxon>
        <taxon>Bacillati</taxon>
        <taxon>Actinomycetota</taxon>
        <taxon>Actinomycetes</taxon>
        <taxon>Micromonosporales</taxon>
        <taxon>Micromonosporaceae</taxon>
        <taxon>Dactylosporangium</taxon>
    </lineage>
</organism>
<evidence type="ECO:0000256" key="4">
    <source>
        <dbReference type="ARBA" id="ARBA00023012"/>
    </source>
</evidence>
<name>A0A9Q9IF24_9ACTN</name>
<feature type="compositionally biased region" description="Polar residues" evidence="9">
    <location>
        <begin position="228"/>
        <end position="237"/>
    </location>
</feature>
<keyword evidence="4" id="KW-0902">Two-component regulatory system</keyword>
<feature type="compositionally biased region" description="Basic residues" evidence="9">
    <location>
        <begin position="194"/>
        <end position="206"/>
    </location>
</feature>
<keyword evidence="5" id="KW-0805">Transcription regulation</keyword>
<dbReference type="InterPro" id="IPR039420">
    <property type="entry name" value="WalR-like"/>
</dbReference>
<evidence type="ECO:0000256" key="6">
    <source>
        <dbReference type="ARBA" id="ARBA00023125"/>
    </source>
</evidence>
<dbReference type="GO" id="GO:0045893">
    <property type="term" value="P:positive regulation of DNA-templated transcription"/>
    <property type="evidence" value="ECO:0007669"/>
    <property type="project" value="UniProtKB-ARBA"/>
</dbReference>
<dbReference type="GO" id="GO:0000987">
    <property type="term" value="F:cis-regulatory region sequence-specific DNA binding"/>
    <property type="evidence" value="ECO:0007669"/>
    <property type="project" value="UniProtKB-ARBA"/>
</dbReference>
<dbReference type="InterPro" id="IPR011006">
    <property type="entry name" value="CheY-like_superfamily"/>
</dbReference>
<evidence type="ECO:0000313" key="11">
    <source>
        <dbReference type="EMBL" id="UWZ51360.1"/>
    </source>
</evidence>
<dbReference type="Proteomes" id="UP001058003">
    <property type="component" value="Chromosome"/>
</dbReference>
<dbReference type="RefSeq" id="WP_052388017.1">
    <property type="nucleotide sequence ID" value="NZ_CP073767.1"/>
</dbReference>
<dbReference type="GO" id="GO:0005829">
    <property type="term" value="C:cytosol"/>
    <property type="evidence" value="ECO:0007669"/>
    <property type="project" value="TreeGrafter"/>
</dbReference>
<dbReference type="SMART" id="SM00448">
    <property type="entry name" value="REC"/>
    <property type="match status" value="1"/>
</dbReference>
<dbReference type="GO" id="GO:0000156">
    <property type="term" value="F:phosphorelay response regulator activity"/>
    <property type="evidence" value="ECO:0007669"/>
    <property type="project" value="TreeGrafter"/>
</dbReference>
<gene>
    <name evidence="11" type="ORF">Daura_31985</name>
</gene>
<dbReference type="AlphaFoldDB" id="A0A9Q9IF24"/>
<dbReference type="SUPFAM" id="SSF52172">
    <property type="entry name" value="CheY-like"/>
    <property type="match status" value="1"/>
</dbReference>
<dbReference type="EMBL" id="CP073767">
    <property type="protein sequence ID" value="UWZ51360.1"/>
    <property type="molecule type" value="Genomic_DNA"/>
</dbReference>
<keyword evidence="6" id="KW-0238">DNA-binding</keyword>